<dbReference type="Pfam" id="PF00196">
    <property type="entry name" value="GerE"/>
    <property type="match status" value="1"/>
</dbReference>
<protein>
    <submittedName>
        <fullName evidence="5">DNA-binding CsgD family transcriptional regulator</fullName>
    </submittedName>
</protein>
<proteinExistence type="predicted"/>
<feature type="domain" description="HTH luxR-type" evidence="4">
    <location>
        <begin position="785"/>
        <end position="849"/>
    </location>
</feature>
<dbReference type="RefSeq" id="WP_341777870.1">
    <property type="nucleotide sequence ID" value="NZ_JAAMOX010000001.1"/>
</dbReference>
<dbReference type="PROSITE" id="PS50043">
    <property type="entry name" value="HTH_LUXR_2"/>
    <property type="match status" value="1"/>
</dbReference>
<keyword evidence="6" id="KW-1185">Reference proteome</keyword>
<keyword evidence="3" id="KW-0804">Transcription</keyword>
<dbReference type="PANTHER" id="PTHR44688">
    <property type="entry name" value="DNA-BINDING TRANSCRIPTIONAL ACTIVATOR DEVR_DOSR"/>
    <property type="match status" value="1"/>
</dbReference>
<dbReference type="SUPFAM" id="SSF46894">
    <property type="entry name" value="C-terminal effector domain of the bipartite response regulators"/>
    <property type="match status" value="1"/>
</dbReference>
<evidence type="ECO:0000256" key="1">
    <source>
        <dbReference type="ARBA" id="ARBA00023015"/>
    </source>
</evidence>
<evidence type="ECO:0000313" key="6">
    <source>
        <dbReference type="Proteomes" id="UP000541033"/>
    </source>
</evidence>
<dbReference type="SUPFAM" id="SSF52540">
    <property type="entry name" value="P-loop containing nucleoside triphosphate hydrolases"/>
    <property type="match status" value="1"/>
</dbReference>
<dbReference type="PANTHER" id="PTHR44688:SF25">
    <property type="entry name" value="HTH LUXR-TYPE DOMAIN-CONTAINING PROTEIN"/>
    <property type="match status" value="1"/>
</dbReference>
<dbReference type="AlphaFoldDB" id="A0A7X5R0I2"/>
<reference evidence="5 6" key="1">
    <citation type="submission" date="2020-02" db="EMBL/GenBank/DDBJ databases">
        <title>Sequencing the genomes of 1000 actinobacteria strains.</title>
        <authorList>
            <person name="Klenk H.-P."/>
        </authorList>
    </citation>
    <scope>NUCLEOTIDE SEQUENCE [LARGE SCALE GENOMIC DNA]</scope>
    <source>
        <strain evidence="5 6">DSM 27960</strain>
    </source>
</reference>
<evidence type="ECO:0000256" key="2">
    <source>
        <dbReference type="ARBA" id="ARBA00023125"/>
    </source>
</evidence>
<dbReference type="InterPro" id="IPR016032">
    <property type="entry name" value="Sig_transdc_resp-reg_C-effctor"/>
</dbReference>
<dbReference type="EMBL" id="JAAMOX010000001">
    <property type="protein sequence ID" value="NIH53338.1"/>
    <property type="molecule type" value="Genomic_DNA"/>
</dbReference>
<comment type="caution">
    <text evidence="5">The sequence shown here is derived from an EMBL/GenBank/DDBJ whole genome shotgun (WGS) entry which is preliminary data.</text>
</comment>
<dbReference type="CDD" id="cd06170">
    <property type="entry name" value="LuxR_C_like"/>
    <property type="match status" value="1"/>
</dbReference>
<accession>A0A7X5R0I2</accession>
<dbReference type="InterPro" id="IPR027417">
    <property type="entry name" value="P-loop_NTPase"/>
</dbReference>
<gene>
    <name evidence="5" type="ORF">FHX76_001206</name>
</gene>
<dbReference type="InterPro" id="IPR000792">
    <property type="entry name" value="Tscrpt_reg_LuxR_C"/>
</dbReference>
<dbReference type="Proteomes" id="UP000541033">
    <property type="component" value="Unassembled WGS sequence"/>
</dbReference>
<organism evidence="5 6">
    <name type="scientific">Lysinibacter cavernae</name>
    <dbReference type="NCBI Taxonomy" id="1640652"/>
    <lineage>
        <taxon>Bacteria</taxon>
        <taxon>Bacillati</taxon>
        <taxon>Actinomycetota</taxon>
        <taxon>Actinomycetes</taxon>
        <taxon>Micrococcales</taxon>
        <taxon>Microbacteriaceae</taxon>
        <taxon>Lysinibacter</taxon>
    </lineage>
</organism>
<name>A0A7X5R0I2_9MICO</name>
<dbReference type="Gene3D" id="1.10.10.10">
    <property type="entry name" value="Winged helix-like DNA-binding domain superfamily/Winged helix DNA-binding domain"/>
    <property type="match status" value="1"/>
</dbReference>
<keyword evidence="1" id="KW-0805">Transcription regulation</keyword>
<evidence type="ECO:0000256" key="3">
    <source>
        <dbReference type="ARBA" id="ARBA00023163"/>
    </source>
</evidence>
<dbReference type="GO" id="GO:0006355">
    <property type="term" value="P:regulation of DNA-templated transcription"/>
    <property type="evidence" value="ECO:0007669"/>
    <property type="project" value="InterPro"/>
</dbReference>
<evidence type="ECO:0000313" key="5">
    <source>
        <dbReference type="EMBL" id="NIH53338.1"/>
    </source>
</evidence>
<dbReference type="SMART" id="SM00421">
    <property type="entry name" value="HTH_LUXR"/>
    <property type="match status" value="1"/>
</dbReference>
<dbReference type="GO" id="GO:0003677">
    <property type="term" value="F:DNA binding"/>
    <property type="evidence" value="ECO:0007669"/>
    <property type="project" value="UniProtKB-KW"/>
</dbReference>
<evidence type="ECO:0000259" key="4">
    <source>
        <dbReference type="PROSITE" id="PS50043"/>
    </source>
</evidence>
<sequence>MNIVGRWGSGRSSTARAVVEDLEKSGTEVYFLAGNPSLKVDPFSGVFELSFINEQQFPRGHSSIVRLADAFAVELGMGRNKVIVLDDIENIDHQTLAVVALAQTRTSAPLLYTSNAGAVADRSNPIIATNRWPEARIELKPLRYEEVNELVLSRLGHSVDAAVITRIFNKSAGNPRLARVIAESAAMHGSIKLRDDVWEMMAPSLWNTHLEGTVESMLSHLCAEEATALKTLTMLGSETAERFLKLTETHVLDSVEAQGFIALLGDGKGKTLITVQPPVIADYFHNQARSSARARIASRIQEVLGISEQELAQREVSQPEELDSLNVLRRESTVDDATLARYFQQQQHMHLTLKREAWLAQPSLANAVDFLAAVWDSPHDEIIFSEVFELTSIAADDDALLVLRFITLQAQWLAISRQELDKAQQLLMGFGSEHPTWAGHMDAYCALLETILIAVPERYEERLAAAMNSYPETGMVATILAYIRTVNGFPREALEVLDALPDTAIPLASKMADFIRGLALCQVGEVRQSLDWSLAKRADARSRLQKSDLYSHSYVAAIALMQLDLWDEAEQVLSSVLALARPGLLFVSTYEAMLRLTAVIVARTNRKSLAATFIREAEDSFPGKHPSKNGPLPGMQTALNSVVIEARLGDSQRLEIELAASLADSAERGYVFAAVSTGIVGLCIAPSYTLYDEVQRLVDARHNPAHARLLKIASFALAGSSDDLMRVVTEYTLDGDEYLISLLLRSVTRMHRDNDERDKAFDVETALVELARKHPSLQPSVSREPRAAVHLLTEREREVALLAGTLTNVEVGQRLGISARTVENHISNALRKTGAASRVTLCELVSGQPRSETPLRSR</sequence>
<dbReference type="InterPro" id="IPR036388">
    <property type="entry name" value="WH-like_DNA-bd_sf"/>
</dbReference>
<keyword evidence="2 5" id="KW-0238">DNA-binding</keyword>